<dbReference type="Proteomes" id="UP000238348">
    <property type="component" value="Chromosome"/>
</dbReference>
<feature type="compositionally biased region" description="Low complexity" evidence="1">
    <location>
        <begin position="128"/>
        <end position="142"/>
    </location>
</feature>
<reference evidence="2 3" key="1">
    <citation type="submission" date="2015-09" db="EMBL/GenBank/DDBJ databases">
        <title>Sorangium comparison.</title>
        <authorList>
            <person name="Zaburannyi N."/>
            <person name="Bunk B."/>
            <person name="Overmann J."/>
            <person name="Mueller R."/>
        </authorList>
    </citation>
    <scope>NUCLEOTIDE SEQUENCE [LARGE SCALE GENOMIC DNA]</scope>
    <source>
        <strain evidence="2 3">So ce26</strain>
    </source>
</reference>
<evidence type="ECO:0000256" key="1">
    <source>
        <dbReference type="SAM" id="MobiDB-lite"/>
    </source>
</evidence>
<sequence length="158" mass="17288">MLPPRPPPRPLDAHGLPAASRLERRAALAVAAVATAWFTLAAAWEMFGPLLAGHYASSASVGIIAENMLRWKILGPVWEYTAARPTPDMYYCHHPWGIFWTTAAFLEIFGRHDVICRLPAVLLSAATPPRASPARSPNRGPPYWKSTVLRRKAPGDAA</sequence>
<protein>
    <recommendedName>
        <fullName evidence="4">Glycosyltransferase</fullName>
    </recommendedName>
</protein>
<dbReference type="AlphaFoldDB" id="A0A2L0F4F5"/>
<evidence type="ECO:0008006" key="4">
    <source>
        <dbReference type="Google" id="ProtNLM"/>
    </source>
</evidence>
<accession>A0A2L0F4F5</accession>
<name>A0A2L0F4F5_SORCE</name>
<organism evidence="2 3">
    <name type="scientific">Sorangium cellulosum</name>
    <name type="common">Polyangium cellulosum</name>
    <dbReference type="NCBI Taxonomy" id="56"/>
    <lineage>
        <taxon>Bacteria</taxon>
        <taxon>Pseudomonadati</taxon>
        <taxon>Myxococcota</taxon>
        <taxon>Polyangia</taxon>
        <taxon>Polyangiales</taxon>
        <taxon>Polyangiaceae</taxon>
        <taxon>Sorangium</taxon>
    </lineage>
</organism>
<gene>
    <name evidence="2" type="ORF">SOCE26_078340</name>
</gene>
<dbReference type="EMBL" id="CP012673">
    <property type="protein sequence ID" value="AUX46329.1"/>
    <property type="molecule type" value="Genomic_DNA"/>
</dbReference>
<proteinExistence type="predicted"/>
<dbReference type="RefSeq" id="WP_234022848.1">
    <property type="nucleotide sequence ID" value="NZ_CP012673.1"/>
</dbReference>
<evidence type="ECO:0000313" key="2">
    <source>
        <dbReference type="EMBL" id="AUX46329.1"/>
    </source>
</evidence>
<feature type="region of interest" description="Disordered" evidence="1">
    <location>
        <begin position="128"/>
        <end position="158"/>
    </location>
</feature>
<evidence type="ECO:0000313" key="3">
    <source>
        <dbReference type="Proteomes" id="UP000238348"/>
    </source>
</evidence>